<reference evidence="4 5" key="1">
    <citation type="journal article" date="2024" name="Commun. Biol.">
        <title>Comparative genomic analysis of thermophilic fungi reveals convergent evolutionary adaptations and gene losses.</title>
        <authorList>
            <person name="Steindorff A.S."/>
            <person name="Aguilar-Pontes M.V."/>
            <person name="Robinson A.J."/>
            <person name="Andreopoulos B."/>
            <person name="LaButti K."/>
            <person name="Kuo A."/>
            <person name="Mondo S."/>
            <person name="Riley R."/>
            <person name="Otillar R."/>
            <person name="Haridas S."/>
            <person name="Lipzen A."/>
            <person name="Grimwood J."/>
            <person name="Schmutz J."/>
            <person name="Clum A."/>
            <person name="Reid I.D."/>
            <person name="Moisan M.C."/>
            <person name="Butler G."/>
            <person name="Nguyen T.T.M."/>
            <person name="Dewar K."/>
            <person name="Conant G."/>
            <person name="Drula E."/>
            <person name="Henrissat B."/>
            <person name="Hansel C."/>
            <person name="Singer S."/>
            <person name="Hutchinson M.I."/>
            <person name="de Vries R.P."/>
            <person name="Natvig D.O."/>
            <person name="Powell A.J."/>
            <person name="Tsang A."/>
            <person name="Grigoriev I.V."/>
        </authorList>
    </citation>
    <scope>NUCLEOTIDE SEQUENCE [LARGE SCALE GENOMIC DNA]</scope>
    <source>
        <strain evidence="4 5">ATCC 22073</strain>
    </source>
</reference>
<evidence type="ECO:0000256" key="3">
    <source>
        <dbReference type="SAM" id="SignalP"/>
    </source>
</evidence>
<proteinExistence type="predicted"/>
<name>A0ABR4D3D4_9PEZI</name>
<dbReference type="Proteomes" id="UP001600064">
    <property type="component" value="Unassembled WGS sequence"/>
</dbReference>
<evidence type="ECO:0000313" key="4">
    <source>
        <dbReference type="EMBL" id="KAL2264540.1"/>
    </source>
</evidence>
<feature type="region of interest" description="Disordered" evidence="1">
    <location>
        <begin position="522"/>
        <end position="556"/>
    </location>
</feature>
<dbReference type="EMBL" id="JAZGUE010000007">
    <property type="protein sequence ID" value="KAL2264540.1"/>
    <property type="molecule type" value="Genomic_DNA"/>
</dbReference>
<keyword evidence="3" id="KW-0732">Signal</keyword>
<feature type="transmembrane region" description="Helical" evidence="2">
    <location>
        <begin position="566"/>
        <end position="589"/>
    </location>
</feature>
<gene>
    <name evidence="4" type="ORF">VTJ83DRAFT_7050</name>
</gene>
<dbReference type="RefSeq" id="XP_070863267.1">
    <property type="nucleotide sequence ID" value="XM_071013830.1"/>
</dbReference>
<evidence type="ECO:0000313" key="5">
    <source>
        <dbReference type="Proteomes" id="UP001600064"/>
    </source>
</evidence>
<feature type="signal peptide" evidence="3">
    <location>
        <begin position="1"/>
        <end position="17"/>
    </location>
</feature>
<evidence type="ECO:0000256" key="2">
    <source>
        <dbReference type="SAM" id="Phobius"/>
    </source>
</evidence>
<keyword evidence="2" id="KW-1133">Transmembrane helix</keyword>
<dbReference type="GeneID" id="98128474"/>
<organism evidence="4 5">
    <name type="scientific">Remersonia thermophila</name>
    <dbReference type="NCBI Taxonomy" id="72144"/>
    <lineage>
        <taxon>Eukaryota</taxon>
        <taxon>Fungi</taxon>
        <taxon>Dikarya</taxon>
        <taxon>Ascomycota</taxon>
        <taxon>Pezizomycotina</taxon>
        <taxon>Sordariomycetes</taxon>
        <taxon>Sordariomycetidae</taxon>
        <taxon>Sordariales</taxon>
        <taxon>Sordariales incertae sedis</taxon>
        <taxon>Remersonia</taxon>
    </lineage>
</organism>
<keyword evidence="2" id="KW-0472">Membrane</keyword>
<keyword evidence="2" id="KW-0812">Transmembrane</keyword>
<protein>
    <submittedName>
        <fullName evidence="4">Uncharacterized protein</fullName>
    </submittedName>
</protein>
<sequence length="637" mass="68167">MAQRGIVLALLWGHAAASSPVPAPNVAMQVRNLPGTSDEFTFREITRRLGQVVRRDQKTVFENSTEVYKSWQDALLFKQDITHDTNTTLGDVSLGLSVEVTCVSCYISAVATAKLSINGGFDLLATVQNVTEQLGDELSNLTKTTRDSLEAWAENVWREASAGTLDSSDFSLDNFTIDNDFNIDIDELPDVTLEFTLSQLDVYALLDTTISASATLTIPLYKSQTPVGIWVGEQLELGVFVTVDLILSVDGSVSLRSGFHIRVDEDLGFKLPMFRRDVSDVFFHGAKYEFLPVTVYSGNVVLKGVLRVGTHAGFSIDPGSLPGLKARDLDLSPVASKERNPRGLADLTPIPEGIHEKRALNLSISIGIEVGIWTHLAELVTNITYGAAAVVVGGGNDDAHKPDFPSASAGPECLLRIVEAYTLAIGAAAGATVEFRNHAWGPQPDTSIPIFYTTLADDPALLGNCPVSLQRTSVRTETKTLVASWREGVDPAPSAFPEAVATAKPATSGFGPDAMTIVATSGRPVSYVPPPPEVTSQEGGTGHEEEGDGEGVSFLEGETGGVSNRVWLGVGLGLGIPFVLGVVVGMGWYSRRKKYHKVPVTESKVVDVGSTEYQGGIWTERDGMLGKKLQATATEAC</sequence>
<accession>A0ABR4D3D4</accession>
<evidence type="ECO:0000256" key="1">
    <source>
        <dbReference type="SAM" id="MobiDB-lite"/>
    </source>
</evidence>
<comment type="caution">
    <text evidence="4">The sequence shown here is derived from an EMBL/GenBank/DDBJ whole genome shotgun (WGS) entry which is preliminary data.</text>
</comment>
<feature type="chain" id="PRO_5046263646" evidence="3">
    <location>
        <begin position="18"/>
        <end position="637"/>
    </location>
</feature>
<keyword evidence="5" id="KW-1185">Reference proteome</keyword>